<evidence type="ECO:0000256" key="8">
    <source>
        <dbReference type="PIRSR" id="PIRSR001589-1"/>
    </source>
</evidence>
<evidence type="ECO:0000256" key="2">
    <source>
        <dbReference type="ARBA" id="ARBA00005752"/>
    </source>
</evidence>
<dbReference type="Pfam" id="PF13537">
    <property type="entry name" value="GATase_7"/>
    <property type="match status" value="1"/>
</dbReference>
<dbReference type="InterPro" id="IPR014729">
    <property type="entry name" value="Rossmann-like_a/b/a_fold"/>
</dbReference>
<dbReference type="EMBL" id="BAMX01000006">
    <property type="protein sequence ID" value="GAN65122.1"/>
    <property type="molecule type" value="Genomic_DNA"/>
</dbReference>
<sequence>MCGIGGIVYKPGAQALPQDVLDRMAAALRHRGPDGVHFARLAQADLIHTRLSIIDLAGGDQPLTAGTGTLIANGEIYNDPQLRAQIGPEHFKTGSDCESPLRVWQREGTHYTAHLRGMYAIALYDSAKNELLLSRDPFGIKPLYLTEFSGGIAFASEPEVLLAAGLSPRTLNTQARTELLQIQFTTGRNTIFEGIDRVLPGETIRIVHGSIVERQTRPALPAVTRPLPMLSEEQALKQLDHAIMDSVQAHERADVPFGLFLSGGIDSATLLTAMQRLPRTAPLKTWTAVFDAPNAANEAQTAATLAHAAQAEHETLTLTAPMVWAHLPAIAACMDDPAADYAIIPTWFLARKAAQDVRVILSGEGGDELFCGYGRYRTAARPWWRGGRRMWRHGMFDGLDVLRTSPKNWREGLNAAEHTAHAGPTKLSALQALDIAEWLPNDLLLKLDRCLMAHGLEGRTPLLDPALAACAWHLPDTLRVQGNKGKWLLRRWLEQHNPAAHPFAPKQGFTVPIGTWIAQKGHLLGALVAQQECIQAIAKPEQVKMLFKTADQRKQGPAAWTLLFYALWHRTHIRALAPDADVFDTLSQNP</sequence>
<dbReference type="GeneID" id="76203268"/>
<dbReference type="STRING" id="1231341.Abor_006_076"/>
<protein>
    <recommendedName>
        <fullName evidence="3">asparagine synthase (glutamine-hydrolyzing)</fullName>
        <ecNumber evidence="3">6.3.5.4</ecNumber>
    </recommendedName>
</protein>
<feature type="binding site" evidence="9">
    <location>
        <begin position="362"/>
        <end position="363"/>
    </location>
    <ligand>
        <name>ATP</name>
        <dbReference type="ChEBI" id="CHEBI:30616"/>
    </ligand>
</feature>
<reference evidence="12 13" key="1">
    <citation type="submission" date="2012-11" db="EMBL/GenBank/DDBJ databases">
        <title>Whole genome sequence of Acetobacter orientalis 21F-2.</title>
        <authorList>
            <person name="Azuma Y."/>
            <person name="Higashiura N."/>
            <person name="Hirakawa H."/>
            <person name="Matsushita K."/>
        </authorList>
    </citation>
    <scope>NUCLEOTIDE SEQUENCE [LARGE SCALE GENOMIC DNA]</scope>
    <source>
        <strain evidence="12 13">21F-2</strain>
    </source>
</reference>
<dbReference type="NCBIfam" id="TIGR01536">
    <property type="entry name" value="asn_synth_AEB"/>
    <property type="match status" value="1"/>
</dbReference>
<comment type="similarity">
    <text evidence="2">Belongs to the asparagine synthetase family.</text>
</comment>
<dbReference type="InterPro" id="IPR017932">
    <property type="entry name" value="GATase_2_dom"/>
</dbReference>
<dbReference type="SUPFAM" id="SSF56235">
    <property type="entry name" value="N-terminal nucleophile aminohydrolases (Ntn hydrolases)"/>
    <property type="match status" value="1"/>
</dbReference>
<dbReference type="AlphaFoldDB" id="A0A0D6NGD2"/>
<evidence type="ECO:0000259" key="11">
    <source>
        <dbReference type="PROSITE" id="PS51278"/>
    </source>
</evidence>
<accession>A0A0D6NGD2</accession>
<evidence type="ECO:0000256" key="5">
    <source>
        <dbReference type="ARBA" id="ARBA00022840"/>
    </source>
</evidence>
<keyword evidence="13" id="KW-1185">Reference proteome</keyword>
<evidence type="ECO:0000256" key="1">
    <source>
        <dbReference type="ARBA" id="ARBA00005187"/>
    </source>
</evidence>
<evidence type="ECO:0000256" key="3">
    <source>
        <dbReference type="ARBA" id="ARBA00012737"/>
    </source>
</evidence>
<dbReference type="GO" id="GO:0005524">
    <property type="term" value="F:ATP binding"/>
    <property type="evidence" value="ECO:0007669"/>
    <property type="project" value="UniProtKB-KW"/>
</dbReference>
<dbReference type="GO" id="GO:0005829">
    <property type="term" value="C:cytosol"/>
    <property type="evidence" value="ECO:0007669"/>
    <property type="project" value="TreeGrafter"/>
</dbReference>
<organism evidence="12 13">
    <name type="scientific">Acetobacter orientalis</name>
    <dbReference type="NCBI Taxonomy" id="146474"/>
    <lineage>
        <taxon>Bacteria</taxon>
        <taxon>Pseudomonadati</taxon>
        <taxon>Pseudomonadota</taxon>
        <taxon>Alphaproteobacteria</taxon>
        <taxon>Acetobacterales</taxon>
        <taxon>Acetobacteraceae</taxon>
        <taxon>Acetobacter</taxon>
    </lineage>
</organism>
<dbReference type="Proteomes" id="UP000032670">
    <property type="component" value="Unassembled WGS sequence"/>
</dbReference>
<keyword evidence="8" id="KW-0061">Asparagine biosynthesis</keyword>
<dbReference type="Gene3D" id="3.40.50.620">
    <property type="entry name" value="HUPs"/>
    <property type="match status" value="1"/>
</dbReference>
<dbReference type="GO" id="GO:0006529">
    <property type="term" value="P:asparagine biosynthetic process"/>
    <property type="evidence" value="ECO:0007669"/>
    <property type="project" value="UniProtKB-KW"/>
</dbReference>
<gene>
    <name evidence="12" type="ORF">Abor_006_076</name>
</gene>
<dbReference type="InterPro" id="IPR051786">
    <property type="entry name" value="ASN_synthetase/amidase"/>
</dbReference>
<accession>A0A6N3SVC6</accession>
<comment type="catalytic activity">
    <reaction evidence="7">
        <text>L-aspartate + L-glutamine + ATP + H2O = L-asparagine + L-glutamate + AMP + diphosphate + H(+)</text>
        <dbReference type="Rhea" id="RHEA:12228"/>
        <dbReference type="ChEBI" id="CHEBI:15377"/>
        <dbReference type="ChEBI" id="CHEBI:15378"/>
        <dbReference type="ChEBI" id="CHEBI:29985"/>
        <dbReference type="ChEBI" id="CHEBI:29991"/>
        <dbReference type="ChEBI" id="CHEBI:30616"/>
        <dbReference type="ChEBI" id="CHEBI:33019"/>
        <dbReference type="ChEBI" id="CHEBI:58048"/>
        <dbReference type="ChEBI" id="CHEBI:58359"/>
        <dbReference type="ChEBI" id="CHEBI:456215"/>
        <dbReference type="EC" id="6.3.5.4"/>
    </reaction>
</comment>
<comment type="caution">
    <text evidence="12">The sequence shown here is derived from an EMBL/GenBank/DDBJ whole genome shotgun (WGS) entry which is preliminary data.</text>
</comment>
<dbReference type="Gene3D" id="3.60.20.10">
    <property type="entry name" value="Glutamine Phosphoribosylpyrophosphate, subunit 1, domain 1"/>
    <property type="match status" value="1"/>
</dbReference>
<dbReference type="Pfam" id="PF00733">
    <property type="entry name" value="Asn_synthase"/>
    <property type="match status" value="1"/>
</dbReference>
<keyword evidence="6 8" id="KW-0315">Glutamine amidotransferase</keyword>
<dbReference type="PANTHER" id="PTHR43284">
    <property type="entry name" value="ASPARAGINE SYNTHETASE (GLUTAMINE-HYDROLYZING)"/>
    <property type="match status" value="1"/>
</dbReference>
<evidence type="ECO:0000256" key="6">
    <source>
        <dbReference type="ARBA" id="ARBA00022962"/>
    </source>
</evidence>
<dbReference type="RefSeq" id="WP_048840178.1">
    <property type="nucleotide sequence ID" value="NZ_BAMX01000006.1"/>
</dbReference>
<feature type="binding site" evidence="9">
    <location>
        <position position="96"/>
    </location>
    <ligand>
        <name>L-glutamine</name>
        <dbReference type="ChEBI" id="CHEBI:58359"/>
    </ligand>
</feature>
<evidence type="ECO:0000313" key="13">
    <source>
        <dbReference type="Proteomes" id="UP000032670"/>
    </source>
</evidence>
<dbReference type="PROSITE" id="PS51278">
    <property type="entry name" value="GATASE_TYPE_2"/>
    <property type="match status" value="1"/>
</dbReference>
<evidence type="ECO:0000256" key="10">
    <source>
        <dbReference type="PIRSR" id="PIRSR001589-3"/>
    </source>
</evidence>
<evidence type="ECO:0000256" key="7">
    <source>
        <dbReference type="ARBA" id="ARBA00048741"/>
    </source>
</evidence>
<comment type="pathway">
    <text evidence="1">Amino-acid biosynthesis; L-asparagine biosynthesis; L-asparagine from L-aspartate (L-Gln route): step 1/1.</text>
</comment>
<dbReference type="CDD" id="cd01991">
    <property type="entry name" value="Asn_synthase_B_C"/>
    <property type="match status" value="1"/>
</dbReference>
<keyword evidence="5 9" id="KW-0067">ATP-binding</keyword>
<feature type="active site" description="For GATase activity" evidence="8">
    <location>
        <position position="2"/>
    </location>
</feature>
<dbReference type="InterPro" id="IPR033738">
    <property type="entry name" value="AsnB_N"/>
</dbReference>
<name>A0A0D6NGD2_9PROT</name>
<dbReference type="CDD" id="cd00712">
    <property type="entry name" value="AsnB"/>
    <property type="match status" value="1"/>
</dbReference>
<dbReference type="InterPro" id="IPR001962">
    <property type="entry name" value="Asn_synthase"/>
</dbReference>
<dbReference type="SUPFAM" id="SSF52402">
    <property type="entry name" value="Adenine nucleotide alpha hydrolases-like"/>
    <property type="match status" value="1"/>
</dbReference>
<evidence type="ECO:0000256" key="9">
    <source>
        <dbReference type="PIRSR" id="PIRSR001589-2"/>
    </source>
</evidence>
<feature type="domain" description="Glutamine amidotransferase type-2" evidence="11">
    <location>
        <begin position="2"/>
        <end position="209"/>
    </location>
</feature>
<dbReference type="GO" id="GO:0004066">
    <property type="term" value="F:asparagine synthase (glutamine-hydrolyzing) activity"/>
    <property type="evidence" value="ECO:0007669"/>
    <property type="project" value="UniProtKB-EC"/>
</dbReference>
<dbReference type="PIRSF" id="PIRSF001589">
    <property type="entry name" value="Asn_synthetase_glu-h"/>
    <property type="match status" value="1"/>
</dbReference>
<feature type="site" description="Important for beta-aspartyl-AMP intermediate formation" evidence="10">
    <location>
        <position position="364"/>
    </location>
</feature>
<proteinExistence type="inferred from homology"/>
<dbReference type="EC" id="6.3.5.4" evidence="3"/>
<dbReference type="InterPro" id="IPR006426">
    <property type="entry name" value="Asn_synth_AEB"/>
</dbReference>
<keyword evidence="4 9" id="KW-0547">Nucleotide-binding</keyword>
<evidence type="ECO:0000256" key="4">
    <source>
        <dbReference type="ARBA" id="ARBA00022741"/>
    </source>
</evidence>
<dbReference type="InterPro" id="IPR029055">
    <property type="entry name" value="Ntn_hydrolases_N"/>
</dbReference>
<keyword evidence="8" id="KW-0028">Amino-acid biosynthesis</keyword>
<dbReference type="PANTHER" id="PTHR43284:SF1">
    <property type="entry name" value="ASPARAGINE SYNTHETASE"/>
    <property type="match status" value="1"/>
</dbReference>
<evidence type="ECO:0000313" key="12">
    <source>
        <dbReference type="EMBL" id="GAN65122.1"/>
    </source>
</evidence>